<comment type="caution">
    <text evidence="3">The sequence shown here is derived from an EMBL/GenBank/DDBJ whole genome shotgun (WGS) entry which is preliminary data.</text>
</comment>
<dbReference type="Gene3D" id="1.25.40.10">
    <property type="entry name" value="Tetratricopeptide repeat domain"/>
    <property type="match status" value="1"/>
</dbReference>
<accession>A0ABV7CLX3</accession>
<dbReference type="PANTHER" id="PTHR12788:SF10">
    <property type="entry name" value="PROTEIN-TYROSINE SULFOTRANSFERASE"/>
    <property type="match status" value="1"/>
</dbReference>
<reference evidence="4" key="1">
    <citation type="journal article" date="2019" name="Int. J. Syst. Evol. Microbiol.">
        <title>The Global Catalogue of Microorganisms (GCM) 10K type strain sequencing project: providing services to taxonomists for standard genome sequencing and annotation.</title>
        <authorList>
            <consortium name="The Broad Institute Genomics Platform"/>
            <consortium name="The Broad Institute Genome Sequencing Center for Infectious Disease"/>
            <person name="Wu L."/>
            <person name="Ma J."/>
        </authorList>
    </citation>
    <scope>NUCLEOTIDE SEQUENCE [LARGE SCALE GENOMIC DNA]</scope>
    <source>
        <strain evidence="4">KCTC 42730</strain>
    </source>
</reference>
<dbReference type="InterPro" id="IPR019734">
    <property type="entry name" value="TPR_rpt"/>
</dbReference>
<protein>
    <submittedName>
        <fullName evidence="3">Sulfotransferase</fullName>
    </submittedName>
</protein>
<dbReference type="PANTHER" id="PTHR12788">
    <property type="entry name" value="PROTEIN-TYROSINE SULFOTRANSFERASE 2"/>
    <property type="match status" value="1"/>
</dbReference>
<keyword evidence="4" id="KW-1185">Reference proteome</keyword>
<dbReference type="SUPFAM" id="SSF52540">
    <property type="entry name" value="P-loop containing nucleoside triphosphate hydrolases"/>
    <property type="match status" value="1"/>
</dbReference>
<organism evidence="3 4">
    <name type="scientific">Pseudoalteromonas fenneropenaei</name>
    <dbReference type="NCBI Taxonomy" id="1737459"/>
    <lineage>
        <taxon>Bacteria</taxon>
        <taxon>Pseudomonadati</taxon>
        <taxon>Pseudomonadota</taxon>
        <taxon>Gammaproteobacteria</taxon>
        <taxon>Alteromonadales</taxon>
        <taxon>Pseudoalteromonadaceae</taxon>
        <taxon>Pseudoalteromonas</taxon>
    </lineage>
</organism>
<evidence type="ECO:0000313" key="3">
    <source>
        <dbReference type="EMBL" id="MFC3033617.1"/>
    </source>
</evidence>
<gene>
    <name evidence="3" type="ORF">ACFOEE_13905</name>
</gene>
<dbReference type="EMBL" id="JBHRSD010000024">
    <property type="protein sequence ID" value="MFC3033617.1"/>
    <property type="molecule type" value="Genomic_DNA"/>
</dbReference>
<keyword evidence="1" id="KW-0808">Transferase</keyword>
<dbReference type="RefSeq" id="WP_377125342.1">
    <property type="nucleotide sequence ID" value="NZ_JBHRSD010000024.1"/>
</dbReference>
<evidence type="ECO:0000256" key="2">
    <source>
        <dbReference type="PROSITE-ProRule" id="PRU00339"/>
    </source>
</evidence>
<dbReference type="InterPro" id="IPR027417">
    <property type="entry name" value="P-loop_NTPase"/>
</dbReference>
<dbReference type="SUPFAM" id="SSF48452">
    <property type="entry name" value="TPR-like"/>
    <property type="match status" value="1"/>
</dbReference>
<dbReference type="Gene3D" id="3.40.50.300">
    <property type="entry name" value="P-loop containing nucleotide triphosphate hydrolases"/>
    <property type="match status" value="1"/>
</dbReference>
<evidence type="ECO:0000313" key="4">
    <source>
        <dbReference type="Proteomes" id="UP001595453"/>
    </source>
</evidence>
<evidence type="ECO:0000256" key="1">
    <source>
        <dbReference type="ARBA" id="ARBA00022679"/>
    </source>
</evidence>
<keyword evidence="2" id="KW-0802">TPR repeat</keyword>
<dbReference type="InterPro" id="IPR026634">
    <property type="entry name" value="TPST-like"/>
</dbReference>
<feature type="repeat" description="TPR" evidence="2">
    <location>
        <begin position="100"/>
        <end position="133"/>
    </location>
</feature>
<dbReference type="Pfam" id="PF13469">
    <property type="entry name" value="Sulfotransfer_3"/>
    <property type="match status" value="1"/>
</dbReference>
<dbReference type="PROSITE" id="PS50005">
    <property type="entry name" value="TPR"/>
    <property type="match status" value="1"/>
</dbReference>
<dbReference type="Proteomes" id="UP001595453">
    <property type="component" value="Unassembled WGS sequence"/>
</dbReference>
<sequence length="500" mass="57182">MLNYHHVEQLLIKNQLLEAHQQLVAHLKNAPQDHRAFLLLSKLHVKNRDLNKALAIIEHCITLSSMALYCLEKAKLLYFLNQPQAAKDALARATERHFDALDHDCAANLYLRLNQYQAAHQQFAKAYRLAPTQPEILLNYAISEKMCGNLDLATQLLNDCVSLNPNHYRAQLAYSEISPKTIAEDRIAQLNAILAQQQKVRNTAPVAQQYLHHALALEYEKQGEFQSAWTHFSLSKAAVSQHSRFEKDAFQEYIASVKAQLNTPLNYEPYHDIEPIFIIGMPRSGTSLTEQILAQLVAVEGLGELTALAQYLQISPDFAHNTQQLQNAYQSSSVVERYHQFYQQLSKQQRGIDKQPFNILFADLLIKAFPNAKLLILNRNRFDTCIGNMRQLFQSSSPFHQYSFSFSDICAYYDGIDDLAQHLATHYPNQVSRVSYEMLVTEPQHTMTEICAFLGLQWHSNALNFHQTQYFSATASKQQLRQPLNSRSLGKFRGIYPLDC</sequence>
<proteinExistence type="predicted"/>
<dbReference type="InterPro" id="IPR011990">
    <property type="entry name" value="TPR-like_helical_dom_sf"/>
</dbReference>
<name>A0ABV7CLX3_9GAMM</name>